<keyword evidence="4" id="KW-0862">Zinc</keyword>
<sequence>MSVASKMPTLFLSHGGGPLPLLGAQKDVADFFKKAPSLLPRPPTAILSVTAHWEEDQVTLGTCAAPPMLYDYYGFPPEAYQVKYNAPGPSSELVKRVKELLVAANIPVKEDSKRGFDHGTFVPLMLMFPEAKIPILQMSLVTGLDPEHHIKIGEALAALRDEGVFIMCSGSSFHNLGALIGRTGGSERDRVFQAGKVFDDWMLDTVVKKSGNVRKAELSKWANAPGAKESHPREEHLIPLMVAVGSGGLSAKGIHAHSCLSNETSGTPISSFLFE</sequence>
<organism evidence="7 8">
    <name type="scientific">Chlamydomonas eustigma</name>
    <dbReference type="NCBI Taxonomy" id="1157962"/>
    <lineage>
        <taxon>Eukaryota</taxon>
        <taxon>Viridiplantae</taxon>
        <taxon>Chlorophyta</taxon>
        <taxon>core chlorophytes</taxon>
        <taxon>Chlorophyceae</taxon>
        <taxon>CS clade</taxon>
        <taxon>Chlamydomonadales</taxon>
        <taxon>Chlamydomonadaceae</taxon>
        <taxon>Chlamydomonas</taxon>
    </lineage>
</organism>
<evidence type="ECO:0000313" key="7">
    <source>
        <dbReference type="EMBL" id="GAX79046.1"/>
    </source>
</evidence>
<dbReference type="Proteomes" id="UP000232323">
    <property type="component" value="Unassembled WGS sequence"/>
</dbReference>
<dbReference type="InterPro" id="IPR014436">
    <property type="entry name" value="Extradiol_dOase_DODA"/>
</dbReference>
<evidence type="ECO:0000256" key="3">
    <source>
        <dbReference type="ARBA" id="ARBA00022723"/>
    </source>
</evidence>
<feature type="domain" description="Extradiol ring-cleavage dioxygenase class III enzyme subunit B" evidence="6">
    <location>
        <begin position="27"/>
        <end position="259"/>
    </location>
</feature>
<dbReference type="PIRSF" id="PIRSF006157">
    <property type="entry name" value="Doxgns_DODA"/>
    <property type="match status" value="1"/>
</dbReference>
<dbReference type="Gene3D" id="3.40.830.10">
    <property type="entry name" value="LigB-like"/>
    <property type="match status" value="1"/>
</dbReference>
<dbReference type="AlphaFoldDB" id="A0A250X7L4"/>
<evidence type="ECO:0000256" key="2">
    <source>
        <dbReference type="ARBA" id="ARBA00007581"/>
    </source>
</evidence>
<evidence type="ECO:0000313" key="8">
    <source>
        <dbReference type="Proteomes" id="UP000232323"/>
    </source>
</evidence>
<comment type="caution">
    <text evidence="7">The sequence shown here is derived from an EMBL/GenBank/DDBJ whole genome shotgun (WGS) entry which is preliminary data.</text>
</comment>
<dbReference type="STRING" id="1157962.A0A250X7L4"/>
<dbReference type="PANTHER" id="PTHR30096:SF0">
    <property type="entry name" value="4,5-DOPA DIOXYGENASE EXTRADIOL-LIKE PROTEIN"/>
    <property type="match status" value="1"/>
</dbReference>
<keyword evidence="5" id="KW-0560">Oxidoreductase</keyword>
<evidence type="ECO:0000256" key="1">
    <source>
        <dbReference type="ARBA" id="ARBA00001947"/>
    </source>
</evidence>
<gene>
    <name evidence="7" type="ORF">CEUSTIGMA_g6486.t1</name>
</gene>
<dbReference type="GO" id="GO:0008270">
    <property type="term" value="F:zinc ion binding"/>
    <property type="evidence" value="ECO:0007669"/>
    <property type="project" value="InterPro"/>
</dbReference>
<keyword evidence="8" id="KW-1185">Reference proteome</keyword>
<keyword evidence="3" id="KW-0479">Metal-binding</keyword>
<dbReference type="PANTHER" id="PTHR30096">
    <property type="entry name" value="4,5-DOPA DIOXYGENASE EXTRADIOL-LIKE PROTEIN"/>
    <property type="match status" value="1"/>
</dbReference>
<dbReference type="GO" id="GO:0008198">
    <property type="term" value="F:ferrous iron binding"/>
    <property type="evidence" value="ECO:0007669"/>
    <property type="project" value="InterPro"/>
</dbReference>
<evidence type="ECO:0000259" key="6">
    <source>
        <dbReference type="Pfam" id="PF02900"/>
    </source>
</evidence>
<dbReference type="EMBL" id="BEGY01000038">
    <property type="protein sequence ID" value="GAX79046.1"/>
    <property type="molecule type" value="Genomic_DNA"/>
</dbReference>
<accession>A0A250X7L4</accession>
<comment type="cofactor">
    <cofactor evidence="1">
        <name>Zn(2+)</name>
        <dbReference type="ChEBI" id="CHEBI:29105"/>
    </cofactor>
</comment>
<dbReference type="SUPFAM" id="SSF53213">
    <property type="entry name" value="LigB-like"/>
    <property type="match status" value="1"/>
</dbReference>
<protein>
    <recommendedName>
        <fullName evidence="6">Extradiol ring-cleavage dioxygenase class III enzyme subunit B domain-containing protein</fullName>
    </recommendedName>
</protein>
<evidence type="ECO:0000256" key="5">
    <source>
        <dbReference type="ARBA" id="ARBA00023002"/>
    </source>
</evidence>
<comment type="similarity">
    <text evidence="2">Belongs to the DODA-type extradiol aromatic ring-opening dioxygenase family.</text>
</comment>
<dbReference type="OrthoDB" id="7396853at2759"/>
<dbReference type="GO" id="GO:0016702">
    <property type="term" value="F:oxidoreductase activity, acting on single donors with incorporation of molecular oxygen, incorporation of two atoms of oxygen"/>
    <property type="evidence" value="ECO:0007669"/>
    <property type="project" value="UniProtKB-ARBA"/>
</dbReference>
<evidence type="ECO:0000256" key="4">
    <source>
        <dbReference type="ARBA" id="ARBA00022833"/>
    </source>
</evidence>
<dbReference type="InterPro" id="IPR004183">
    <property type="entry name" value="Xdiol_dOase_suB"/>
</dbReference>
<name>A0A250X7L4_9CHLO</name>
<dbReference type="CDD" id="cd07363">
    <property type="entry name" value="45_DOPA_Dioxygenase"/>
    <property type="match status" value="1"/>
</dbReference>
<dbReference type="Pfam" id="PF02900">
    <property type="entry name" value="LigB"/>
    <property type="match status" value="1"/>
</dbReference>
<proteinExistence type="inferred from homology"/>
<reference evidence="7 8" key="1">
    <citation type="submission" date="2017-08" db="EMBL/GenBank/DDBJ databases">
        <title>Acidophilic green algal genome provides insights into adaptation to an acidic environment.</title>
        <authorList>
            <person name="Hirooka S."/>
            <person name="Hirose Y."/>
            <person name="Kanesaki Y."/>
            <person name="Higuchi S."/>
            <person name="Fujiwara T."/>
            <person name="Onuma R."/>
            <person name="Era A."/>
            <person name="Ohbayashi R."/>
            <person name="Uzuka A."/>
            <person name="Nozaki H."/>
            <person name="Yoshikawa H."/>
            <person name="Miyagishima S.Y."/>
        </authorList>
    </citation>
    <scope>NUCLEOTIDE SEQUENCE [LARGE SCALE GENOMIC DNA]</scope>
    <source>
        <strain evidence="7 8">NIES-2499</strain>
    </source>
</reference>